<feature type="compositionally biased region" description="Polar residues" evidence="1">
    <location>
        <begin position="1"/>
        <end position="20"/>
    </location>
</feature>
<dbReference type="KEGG" id="kbi:90824343"/>
<accession>A0AAJ8K2Q2</accession>
<dbReference type="AlphaFoldDB" id="A0AAJ8K2Q2"/>
<reference evidence="2" key="1">
    <citation type="submission" date="2013-07" db="EMBL/GenBank/DDBJ databases">
        <authorList>
            <consortium name="The Broad Institute Genome Sequencing Platform"/>
            <person name="Cuomo C."/>
            <person name="Litvintseva A."/>
            <person name="Chen Y."/>
            <person name="Heitman J."/>
            <person name="Sun S."/>
            <person name="Springer D."/>
            <person name="Dromer F."/>
            <person name="Young S.K."/>
            <person name="Zeng Q."/>
            <person name="Gargeya S."/>
            <person name="Fitzgerald M."/>
            <person name="Abouelleil A."/>
            <person name="Alvarado L."/>
            <person name="Berlin A.M."/>
            <person name="Chapman S.B."/>
            <person name="Dewar J."/>
            <person name="Goldberg J."/>
            <person name="Griggs A."/>
            <person name="Gujja S."/>
            <person name="Hansen M."/>
            <person name="Howarth C."/>
            <person name="Imamovic A."/>
            <person name="Larimer J."/>
            <person name="McCowan C."/>
            <person name="Murphy C."/>
            <person name="Pearson M."/>
            <person name="Priest M."/>
            <person name="Roberts A."/>
            <person name="Saif S."/>
            <person name="Shea T."/>
            <person name="Sykes S."/>
            <person name="Wortman J."/>
            <person name="Nusbaum C."/>
            <person name="Birren B."/>
        </authorList>
    </citation>
    <scope>NUCLEOTIDE SEQUENCE</scope>
    <source>
        <strain evidence="2">CBS 10118</strain>
    </source>
</reference>
<sequence>MSSSQSRRPTASRGDTSRQTVIDLRPQDLHFRISFSSDSSREDLNPAPRLILRQSQAMRKMSPRPVPKTRLAKIPNAYPPQGEVRSAGIRLLYLRAVHPYFPQRFHPPSANY</sequence>
<dbReference type="RefSeq" id="XP_065725442.1">
    <property type="nucleotide sequence ID" value="XM_065869370.1"/>
</dbReference>
<keyword evidence="3" id="KW-1185">Reference proteome</keyword>
<organism evidence="2 3">
    <name type="scientific">Kwoniella bestiolae CBS 10118</name>
    <dbReference type="NCBI Taxonomy" id="1296100"/>
    <lineage>
        <taxon>Eukaryota</taxon>
        <taxon>Fungi</taxon>
        <taxon>Dikarya</taxon>
        <taxon>Basidiomycota</taxon>
        <taxon>Agaricomycotina</taxon>
        <taxon>Tremellomycetes</taxon>
        <taxon>Tremellales</taxon>
        <taxon>Cryptococcaceae</taxon>
        <taxon>Kwoniella</taxon>
    </lineage>
</organism>
<dbReference type="Proteomes" id="UP000092730">
    <property type="component" value="Chromosome 1"/>
</dbReference>
<feature type="region of interest" description="Disordered" evidence="1">
    <location>
        <begin position="1"/>
        <end position="25"/>
    </location>
</feature>
<reference evidence="2" key="2">
    <citation type="submission" date="2024-02" db="EMBL/GenBank/DDBJ databases">
        <title>Comparative genomics of Cryptococcus and Kwoniella reveals pathogenesis evolution and contrasting modes of karyotype evolution via chromosome fusion or intercentromeric recombination.</title>
        <authorList>
            <person name="Coelho M.A."/>
            <person name="David-Palma M."/>
            <person name="Shea T."/>
            <person name="Bowers K."/>
            <person name="McGinley-Smith S."/>
            <person name="Mohammad A.W."/>
            <person name="Gnirke A."/>
            <person name="Yurkov A.M."/>
            <person name="Nowrousian M."/>
            <person name="Sun S."/>
            <person name="Cuomo C.A."/>
            <person name="Heitman J."/>
        </authorList>
    </citation>
    <scope>NUCLEOTIDE SEQUENCE</scope>
    <source>
        <strain evidence="2">CBS 10118</strain>
    </source>
</reference>
<proteinExistence type="predicted"/>
<evidence type="ECO:0000313" key="2">
    <source>
        <dbReference type="EMBL" id="WVW79865.1"/>
    </source>
</evidence>
<dbReference type="GeneID" id="90824343"/>
<dbReference type="EMBL" id="CP144541">
    <property type="protein sequence ID" value="WVW79865.1"/>
    <property type="molecule type" value="Genomic_DNA"/>
</dbReference>
<gene>
    <name evidence="2" type="ORF">I302_101835</name>
</gene>
<protein>
    <submittedName>
        <fullName evidence="2">Uncharacterized protein</fullName>
    </submittedName>
</protein>
<feature type="region of interest" description="Disordered" evidence="1">
    <location>
        <begin position="57"/>
        <end position="80"/>
    </location>
</feature>
<evidence type="ECO:0000256" key="1">
    <source>
        <dbReference type="SAM" id="MobiDB-lite"/>
    </source>
</evidence>
<name>A0AAJ8K2Q2_9TREE</name>
<evidence type="ECO:0000313" key="3">
    <source>
        <dbReference type="Proteomes" id="UP000092730"/>
    </source>
</evidence>